<keyword evidence="3" id="KW-1185">Reference proteome</keyword>
<reference evidence="3" key="1">
    <citation type="submission" date="2014-09" db="EMBL/GenBank/DDBJ databases">
        <authorList>
            <person name="Sharma Rahul"/>
            <person name="Thines Marco"/>
        </authorList>
    </citation>
    <scope>NUCLEOTIDE SEQUENCE [LARGE SCALE GENOMIC DNA]</scope>
</reference>
<protein>
    <submittedName>
        <fullName evidence="2">Uncharacterized protein</fullName>
    </submittedName>
</protein>
<accession>A0A0P1AC88</accession>
<dbReference type="AlphaFoldDB" id="A0A0P1AC88"/>
<feature type="region of interest" description="Disordered" evidence="1">
    <location>
        <begin position="1"/>
        <end position="20"/>
    </location>
</feature>
<dbReference type="GeneID" id="36403449"/>
<evidence type="ECO:0000256" key="1">
    <source>
        <dbReference type="SAM" id="MobiDB-lite"/>
    </source>
</evidence>
<evidence type="ECO:0000313" key="2">
    <source>
        <dbReference type="EMBL" id="CEG38313.1"/>
    </source>
</evidence>
<sequence>MKAMGDGSMEISGIKGKDEEKKAAMKNFPSSILRVPNQGTSCVNERRAQKQVTSSEILKVVVYHEEVDVDFIHHVKIENPSASLKELFSSPLVSKKTLKRSLAKGINLRKLSTMSSMLLKQLMKETEGNLAYGLVEEYVDMFPDKVPDKLPSDRGI</sequence>
<name>A0A0P1AC88_PLAHL</name>
<proteinExistence type="predicted"/>
<dbReference type="EMBL" id="CCYD01000321">
    <property type="protein sequence ID" value="CEG38313.1"/>
    <property type="molecule type" value="Genomic_DNA"/>
</dbReference>
<dbReference type="Proteomes" id="UP000054928">
    <property type="component" value="Unassembled WGS sequence"/>
</dbReference>
<organism evidence="2 3">
    <name type="scientific">Plasmopara halstedii</name>
    <name type="common">Downy mildew of sunflower</name>
    <dbReference type="NCBI Taxonomy" id="4781"/>
    <lineage>
        <taxon>Eukaryota</taxon>
        <taxon>Sar</taxon>
        <taxon>Stramenopiles</taxon>
        <taxon>Oomycota</taxon>
        <taxon>Peronosporomycetes</taxon>
        <taxon>Peronosporales</taxon>
        <taxon>Peronosporaceae</taxon>
        <taxon>Plasmopara</taxon>
    </lineage>
</organism>
<dbReference type="STRING" id="4781.A0A0P1AC88"/>
<dbReference type="RefSeq" id="XP_024574682.1">
    <property type="nucleotide sequence ID" value="XM_024723735.1"/>
</dbReference>
<evidence type="ECO:0000313" key="3">
    <source>
        <dbReference type="Proteomes" id="UP000054928"/>
    </source>
</evidence>